<dbReference type="Pfam" id="PF00656">
    <property type="entry name" value="Peptidase_C14"/>
    <property type="match status" value="1"/>
</dbReference>
<dbReference type="GO" id="GO:0004197">
    <property type="term" value="F:cysteine-type endopeptidase activity"/>
    <property type="evidence" value="ECO:0007669"/>
    <property type="project" value="InterPro"/>
</dbReference>
<dbReference type="InterPro" id="IPR011600">
    <property type="entry name" value="Pept_C14_caspase"/>
</dbReference>
<feature type="domain" description="Caspase family p20" evidence="3">
    <location>
        <begin position="60"/>
        <end position="130"/>
    </location>
</feature>
<evidence type="ECO:0000313" key="4">
    <source>
        <dbReference type="Proteomes" id="UP000887578"/>
    </source>
</evidence>
<proteinExistence type="inferred from homology"/>
<dbReference type="WBParaSite" id="PDA_v2.g27194.t1">
    <property type="protein sequence ID" value="PDA_v2.g27194.t1"/>
    <property type="gene ID" value="PDA_v2.g27194"/>
</dbReference>
<keyword evidence="4" id="KW-1185">Reference proteome</keyword>
<dbReference type="InterPro" id="IPR029030">
    <property type="entry name" value="Caspase-like_dom_sf"/>
</dbReference>
<name>A0A914QIQ8_9BILA</name>
<reference evidence="5" key="1">
    <citation type="submission" date="2022-11" db="UniProtKB">
        <authorList>
            <consortium name="WormBaseParasite"/>
        </authorList>
    </citation>
    <scope>IDENTIFICATION</scope>
</reference>
<accession>A0A914QIQ8</accession>
<protein>
    <submittedName>
        <fullName evidence="5">Caspase family p20 domain-containing protein</fullName>
    </submittedName>
</protein>
<keyword evidence="2" id="KW-0812">Transmembrane</keyword>
<keyword evidence="2" id="KW-1133">Transmembrane helix</keyword>
<dbReference type="GO" id="GO:0006508">
    <property type="term" value="P:proteolysis"/>
    <property type="evidence" value="ECO:0007669"/>
    <property type="project" value="InterPro"/>
</dbReference>
<dbReference type="SMART" id="SM00115">
    <property type="entry name" value="CASc"/>
    <property type="match status" value="1"/>
</dbReference>
<organism evidence="4 5">
    <name type="scientific">Panagrolaimus davidi</name>
    <dbReference type="NCBI Taxonomy" id="227884"/>
    <lineage>
        <taxon>Eukaryota</taxon>
        <taxon>Metazoa</taxon>
        <taxon>Ecdysozoa</taxon>
        <taxon>Nematoda</taxon>
        <taxon>Chromadorea</taxon>
        <taxon>Rhabditida</taxon>
        <taxon>Tylenchina</taxon>
        <taxon>Panagrolaimomorpha</taxon>
        <taxon>Panagrolaimoidea</taxon>
        <taxon>Panagrolaimidae</taxon>
        <taxon>Panagrolaimus</taxon>
    </lineage>
</organism>
<sequence length="276" mass="31769">MEGVMESDKSVKFNIFACFLIFVVALFFISLSYFEPENEGSVLLINFQELKNKGNTTNVLDAIAKYGNDLQRTAESCSLIFIGSDGNEGYICVDDGKKVYIQEVVNTINRTKYLRQQYTLLIVQACRGEEELTISDFDEDTFELKRLRKSPKDKSIVIPPTMSKFYLVQSTQPGTKSKRGYFAPRFFKLLSKYALEKDVVSIFEKVLYYTARTTLNGGQIQLADFQYVDKEKFFLRPYAMFHQLFRSIIASLCSSITKIKETDDYNENLKQLKLPV</sequence>
<dbReference type="Gene3D" id="3.40.50.1460">
    <property type="match status" value="1"/>
</dbReference>
<evidence type="ECO:0000259" key="3">
    <source>
        <dbReference type="PROSITE" id="PS50208"/>
    </source>
</evidence>
<evidence type="ECO:0000256" key="2">
    <source>
        <dbReference type="SAM" id="Phobius"/>
    </source>
</evidence>
<evidence type="ECO:0000313" key="5">
    <source>
        <dbReference type="WBParaSite" id="PDA_v2.g27194.t1"/>
    </source>
</evidence>
<dbReference type="InterPro" id="IPR015917">
    <property type="entry name" value="Pept_C14A"/>
</dbReference>
<feature type="transmembrane region" description="Helical" evidence="2">
    <location>
        <begin position="12"/>
        <end position="34"/>
    </location>
</feature>
<comment type="similarity">
    <text evidence="1">Belongs to the peptidase C14A family.</text>
</comment>
<dbReference type="AlphaFoldDB" id="A0A914QIQ8"/>
<dbReference type="PROSITE" id="PS50208">
    <property type="entry name" value="CASPASE_P20"/>
    <property type="match status" value="1"/>
</dbReference>
<keyword evidence="2" id="KW-0472">Membrane</keyword>
<dbReference type="Proteomes" id="UP000887578">
    <property type="component" value="Unplaced"/>
</dbReference>
<evidence type="ECO:0000256" key="1">
    <source>
        <dbReference type="ARBA" id="ARBA00010134"/>
    </source>
</evidence>
<dbReference type="SUPFAM" id="SSF52129">
    <property type="entry name" value="Caspase-like"/>
    <property type="match status" value="1"/>
</dbReference>
<dbReference type="InterPro" id="IPR001309">
    <property type="entry name" value="Pept_C14_p20"/>
</dbReference>